<protein>
    <recommendedName>
        <fullName evidence="4">AzlD domain-containing protein</fullName>
    </recommendedName>
</protein>
<keyword evidence="1" id="KW-0472">Membrane</keyword>
<name>A0A091C2T6_9ENTE</name>
<accession>A0A091C2T6</accession>
<reference evidence="2 3" key="1">
    <citation type="submission" date="2014-08" db="EMBL/GenBank/DDBJ databases">
        <title>Genome sequence of Tetragenococcus muriaticus.</title>
        <authorList>
            <person name="Chuea-nongthon C."/>
            <person name="Rodtong S."/>
            <person name="Yongsawatdigul J."/>
            <person name="Steele J.L."/>
            <person name="Liu X.-y."/>
            <person name="Speers J."/>
            <person name="Glasner J.D."/>
            <person name="Neeno-Eckwall E.C."/>
        </authorList>
    </citation>
    <scope>NUCLEOTIDE SEQUENCE [LARGE SCALE GENOMIC DNA]</scope>
    <source>
        <strain evidence="2 3">PMC-11-5</strain>
    </source>
</reference>
<dbReference type="AlphaFoldDB" id="A0A091C2T6"/>
<comment type="caution">
    <text evidence="2">The sequence shown here is derived from an EMBL/GenBank/DDBJ whole genome shotgun (WGS) entry which is preliminary data.</text>
</comment>
<sequence>MLSVSTGRPPVLDIPETLACIPALIVGIYTKDLMKIVVTGIIAIALIRLFI</sequence>
<evidence type="ECO:0000313" key="2">
    <source>
        <dbReference type="EMBL" id="KFN90367.1"/>
    </source>
</evidence>
<proteinExistence type="predicted"/>
<feature type="transmembrane region" description="Helical" evidence="1">
    <location>
        <begin position="33"/>
        <end position="50"/>
    </location>
</feature>
<evidence type="ECO:0000313" key="3">
    <source>
        <dbReference type="Proteomes" id="UP000029380"/>
    </source>
</evidence>
<keyword evidence="1" id="KW-1133">Transmembrane helix</keyword>
<evidence type="ECO:0000256" key="1">
    <source>
        <dbReference type="SAM" id="Phobius"/>
    </source>
</evidence>
<dbReference type="Proteomes" id="UP000029380">
    <property type="component" value="Unassembled WGS sequence"/>
</dbReference>
<dbReference type="EMBL" id="JPVU01000213">
    <property type="protein sequence ID" value="KFN90367.1"/>
    <property type="molecule type" value="Genomic_DNA"/>
</dbReference>
<dbReference type="PATRIC" id="fig|1302649.3.peg.1959"/>
<gene>
    <name evidence="2" type="ORF">TMUPMC115_1957</name>
</gene>
<evidence type="ECO:0008006" key="4">
    <source>
        <dbReference type="Google" id="ProtNLM"/>
    </source>
</evidence>
<keyword evidence="1" id="KW-0812">Transmembrane</keyword>
<organism evidence="2 3">
    <name type="scientific">Tetragenococcus muriaticus PMC-11-5</name>
    <dbReference type="NCBI Taxonomy" id="1302649"/>
    <lineage>
        <taxon>Bacteria</taxon>
        <taxon>Bacillati</taxon>
        <taxon>Bacillota</taxon>
        <taxon>Bacilli</taxon>
        <taxon>Lactobacillales</taxon>
        <taxon>Enterococcaceae</taxon>
        <taxon>Tetragenococcus</taxon>
    </lineage>
</organism>